<proteinExistence type="predicted"/>
<reference evidence="7" key="1">
    <citation type="submission" date="2019-03" db="EMBL/GenBank/DDBJ databases">
        <title>Single cell metagenomics reveals metabolic interactions within the superorganism composed of flagellate Streblomastix strix and complex community of Bacteroidetes bacteria on its surface.</title>
        <authorList>
            <person name="Treitli S.C."/>
            <person name="Kolisko M."/>
            <person name="Husnik F."/>
            <person name="Keeling P."/>
            <person name="Hampl V."/>
        </authorList>
    </citation>
    <scope>NUCLEOTIDE SEQUENCE</scope>
    <source>
        <strain evidence="7">STM</strain>
    </source>
</reference>
<feature type="non-terminal residue" evidence="7">
    <location>
        <position position="154"/>
    </location>
</feature>
<evidence type="ECO:0000256" key="1">
    <source>
        <dbReference type="ARBA" id="ARBA00022722"/>
    </source>
</evidence>
<comment type="catalytic activity">
    <reaction evidence="5">
        <text>Endonucleolytic cleavage of DNA to give specific double-stranded fragments with terminal 5'-phosphates.</text>
        <dbReference type="EC" id="3.1.21.4"/>
    </reaction>
</comment>
<comment type="caution">
    <text evidence="7">The sequence shown here is derived from an EMBL/GenBank/DDBJ whole genome shotgun (WGS) entry which is preliminary data.</text>
</comment>
<keyword evidence="4" id="KW-0378">Hydrolase</keyword>
<dbReference type="InterPro" id="IPR019045">
    <property type="entry name" value="Restrct_endonuc_II_HinfI"/>
</dbReference>
<keyword evidence="1" id="KW-0540">Nuclease</keyword>
<keyword evidence="3" id="KW-0255">Endonuclease</keyword>
<evidence type="ECO:0000256" key="3">
    <source>
        <dbReference type="ARBA" id="ARBA00022759"/>
    </source>
</evidence>
<evidence type="ECO:0000256" key="2">
    <source>
        <dbReference type="ARBA" id="ARBA00022747"/>
    </source>
</evidence>
<evidence type="ECO:0000256" key="6">
    <source>
        <dbReference type="ARBA" id="ARBA00093790"/>
    </source>
</evidence>
<keyword evidence="2" id="KW-0680">Restriction system</keyword>
<sequence>MALMRKQIIDVENTLRNSLRKKMENYCPEPAIMPFHTRLLGKNRMALFSFIHSLNTNFGVTIFEPIAQSLALSNFKSALTQQSTGTLISENAQRIIQDIIDGLTAANRRPCKTEEVEALREVCQTGSMKTIKPTLADLWLVNQENEIFLFDIKT</sequence>
<evidence type="ECO:0000256" key="4">
    <source>
        <dbReference type="ARBA" id="ARBA00022801"/>
    </source>
</evidence>
<dbReference type="GO" id="GO:0009307">
    <property type="term" value="P:DNA restriction-modification system"/>
    <property type="evidence" value="ECO:0007669"/>
    <property type="project" value="InterPro"/>
</dbReference>
<gene>
    <name evidence="7" type="ORF">EZS27_029255</name>
</gene>
<organism evidence="7">
    <name type="scientific">termite gut metagenome</name>
    <dbReference type="NCBI Taxonomy" id="433724"/>
    <lineage>
        <taxon>unclassified sequences</taxon>
        <taxon>metagenomes</taxon>
        <taxon>organismal metagenomes</taxon>
    </lineage>
</organism>
<dbReference type="AlphaFoldDB" id="A0A5J4QHQ3"/>
<evidence type="ECO:0000256" key="5">
    <source>
        <dbReference type="ARBA" id="ARBA00093760"/>
    </source>
</evidence>
<dbReference type="GO" id="GO:0009036">
    <property type="term" value="F:type II site-specific deoxyribonuclease activity"/>
    <property type="evidence" value="ECO:0007669"/>
    <property type="project" value="InterPro"/>
</dbReference>
<name>A0A5J4QHQ3_9ZZZZ</name>
<accession>A0A5J4QHQ3</accession>
<protein>
    <recommendedName>
        <fullName evidence="6">type II site-specific deoxyribonuclease</fullName>
        <ecNumber evidence="6">3.1.21.4</ecNumber>
    </recommendedName>
</protein>
<dbReference type="Pfam" id="PF09520">
    <property type="entry name" value="RE_TdeIII"/>
    <property type="match status" value="1"/>
</dbReference>
<dbReference type="GO" id="GO:0003677">
    <property type="term" value="F:DNA binding"/>
    <property type="evidence" value="ECO:0007669"/>
    <property type="project" value="InterPro"/>
</dbReference>
<evidence type="ECO:0000313" key="7">
    <source>
        <dbReference type="EMBL" id="KAA6321052.1"/>
    </source>
</evidence>
<dbReference type="EC" id="3.1.21.4" evidence="6"/>
<dbReference type="EMBL" id="SNRY01003418">
    <property type="protein sequence ID" value="KAA6321052.1"/>
    <property type="molecule type" value="Genomic_DNA"/>
</dbReference>